<dbReference type="PANTHER" id="PTHR11733">
    <property type="entry name" value="ZINC METALLOPROTEASE FAMILY M13 NEPRILYSIN-RELATED"/>
    <property type="match status" value="1"/>
</dbReference>
<dbReference type="PRINTS" id="PR00786">
    <property type="entry name" value="NEPRILYSIN"/>
</dbReference>
<dbReference type="SUPFAM" id="SSF55486">
    <property type="entry name" value="Metalloproteases ('zincins'), catalytic domain"/>
    <property type="match status" value="1"/>
</dbReference>
<proteinExistence type="inferred from homology"/>
<dbReference type="PROSITE" id="PS51885">
    <property type="entry name" value="NEPRILYSIN"/>
    <property type="match status" value="1"/>
</dbReference>
<evidence type="ECO:0000256" key="3">
    <source>
        <dbReference type="ARBA" id="ARBA00022670"/>
    </source>
</evidence>
<keyword evidence="7" id="KW-0482">Metalloprotease</keyword>
<reference evidence="11 12" key="1">
    <citation type="submission" date="2015-09" db="EMBL/GenBank/DDBJ databases">
        <authorList>
            <consortium name="Pathogen Informatics"/>
        </authorList>
    </citation>
    <scope>NUCLEOTIDE SEQUENCE [LARGE SCALE GENOMIC DNA]</scope>
    <source>
        <strain evidence="11 12">2789STDY5608850</strain>
    </source>
</reference>
<dbReference type="InterPro" id="IPR018497">
    <property type="entry name" value="Peptidase_M13_C"/>
</dbReference>
<dbReference type="Gene3D" id="3.40.390.10">
    <property type="entry name" value="Collagenase (Catalytic Domain)"/>
    <property type="match status" value="1"/>
</dbReference>
<dbReference type="Gene3D" id="1.10.1380.10">
    <property type="entry name" value="Neutral endopeptidase , domain2"/>
    <property type="match status" value="1"/>
</dbReference>
<comment type="similarity">
    <text evidence="2">Belongs to the peptidase M13 family.</text>
</comment>
<dbReference type="Proteomes" id="UP000095651">
    <property type="component" value="Unassembled WGS sequence"/>
</dbReference>
<evidence type="ECO:0000256" key="4">
    <source>
        <dbReference type="ARBA" id="ARBA00022723"/>
    </source>
</evidence>
<dbReference type="InterPro" id="IPR008753">
    <property type="entry name" value="Peptidase_M13_N"/>
</dbReference>
<dbReference type="EMBL" id="CYZE01000014">
    <property type="protein sequence ID" value="CUO94526.1"/>
    <property type="molecule type" value="Genomic_DNA"/>
</dbReference>
<evidence type="ECO:0000256" key="2">
    <source>
        <dbReference type="ARBA" id="ARBA00007357"/>
    </source>
</evidence>
<feature type="region of interest" description="Disordered" evidence="8">
    <location>
        <begin position="50"/>
        <end position="85"/>
    </location>
</feature>
<dbReference type="CDD" id="cd08662">
    <property type="entry name" value="M13"/>
    <property type="match status" value="1"/>
</dbReference>
<evidence type="ECO:0000256" key="7">
    <source>
        <dbReference type="ARBA" id="ARBA00023049"/>
    </source>
</evidence>
<gene>
    <name evidence="11" type="primary">pepO</name>
    <name evidence="11" type="ORF">ERS852407_04501</name>
</gene>
<dbReference type="RefSeq" id="WP_055658535.1">
    <property type="nucleotide sequence ID" value="NZ_CABIXC010000014.1"/>
</dbReference>
<keyword evidence="6" id="KW-0862">Zinc</keyword>
<feature type="domain" description="Peptidase M13 N-terminal" evidence="10">
    <location>
        <begin position="94"/>
        <end position="470"/>
    </location>
</feature>
<organism evidence="11 12">
    <name type="scientific">Hungatella hathewayi</name>
    <dbReference type="NCBI Taxonomy" id="154046"/>
    <lineage>
        <taxon>Bacteria</taxon>
        <taxon>Bacillati</taxon>
        <taxon>Bacillota</taxon>
        <taxon>Clostridia</taxon>
        <taxon>Lachnospirales</taxon>
        <taxon>Lachnospiraceae</taxon>
        <taxon>Hungatella</taxon>
    </lineage>
</organism>
<name>A0A174J8B2_9FIRM</name>
<evidence type="ECO:0000259" key="10">
    <source>
        <dbReference type="Pfam" id="PF05649"/>
    </source>
</evidence>
<dbReference type="GO" id="GO:0046872">
    <property type="term" value="F:metal ion binding"/>
    <property type="evidence" value="ECO:0007669"/>
    <property type="project" value="UniProtKB-KW"/>
</dbReference>
<dbReference type="GO" id="GO:0016485">
    <property type="term" value="P:protein processing"/>
    <property type="evidence" value="ECO:0007669"/>
    <property type="project" value="TreeGrafter"/>
</dbReference>
<keyword evidence="5 11" id="KW-0378">Hydrolase</keyword>
<dbReference type="PANTHER" id="PTHR11733:SF167">
    <property type="entry name" value="FI17812P1-RELATED"/>
    <property type="match status" value="1"/>
</dbReference>
<evidence type="ECO:0000256" key="6">
    <source>
        <dbReference type="ARBA" id="ARBA00022833"/>
    </source>
</evidence>
<evidence type="ECO:0000256" key="1">
    <source>
        <dbReference type="ARBA" id="ARBA00001947"/>
    </source>
</evidence>
<dbReference type="InterPro" id="IPR000718">
    <property type="entry name" value="Peptidase_M13"/>
</dbReference>
<dbReference type="EC" id="3.4.24.-" evidence="11"/>
<evidence type="ECO:0000313" key="12">
    <source>
        <dbReference type="Proteomes" id="UP000095651"/>
    </source>
</evidence>
<dbReference type="PROSITE" id="PS51257">
    <property type="entry name" value="PROKAR_LIPOPROTEIN"/>
    <property type="match status" value="1"/>
</dbReference>
<dbReference type="AlphaFoldDB" id="A0A174J8B2"/>
<evidence type="ECO:0000256" key="8">
    <source>
        <dbReference type="SAM" id="MobiDB-lite"/>
    </source>
</evidence>
<dbReference type="Pfam" id="PF05649">
    <property type="entry name" value="Peptidase_M13_N"/>
    <property type="match status" value="1"/>
</dbReference>
<protein>
    <submittedName>
        <fullName evidence="11">Endothelin-converting enzyme 1</fullName>
        <ecNumber evidence="11">3.4.24.-</ecNumber>
        <ecNumber evidence="11">3.4.24.71</ecNumber>
    </submittedName>
</protein>
<dbReference type="InterPro" id="IPR042089">
    <property type="entry name" value="Peptidase_M13_dom_2"/>
</dbReference>
<keyword evidence="4" id="KW-0479">Metal-binding</keyword>
<dbReference type="Pfam" id="PF01431">
    <property type="entry name" value="Peptidase_M13"/>
    <property type="match status" value="1"/>
</dbReference>
<dbReference type="GO" id="GO:0004222">
    <property type="term" value="F:metalloendopeptidase activity"/>
    <property type="evidence" value="ECO:0007669"/>
    <property type="project" value="UniProtKB-EC"/>
</dbReference>
<keyword evidence="3" id="KW-0645">Protease</keyword>
<sequence length="720" mass="80283">MKKRILGCLTMLCVISVILTGCRNQRQGAADLQNRESSSLAMTEENAMNREAGAQDSGAPQGTGDSQGTGGSQDSEDAVRTAGKAEAGNVRAEDDYYNYVNQKILAEKQIPADSGNWSYFYELGQKSYDNLSDLLNEIINQREQFAEGSPEQKIASLYLTAIDMEGRRKAGFGALQPYLDSIRNAADIQEYIEAIGTINNELGFSSLIAPTYYEDMKDSRNYGCYLGSADLGPGKETLEDGTQSVILEAYRKYIKNIMESTGISEKEAERAASSIYKFQTDLASATLPLSDQNDPEKTYNPQSLKELSALYSNIDIKAYLKAAGAAGFNSWVVNDPGQAKKVNSYLTEGHLPLLKDYSVFCLIKDFSPCLTPEIRDSTIAWSNAQKGIQGKKTDKKLAGELVQNTFGFEFGRLYVEKHFSEEDKKNVETLVHQILAAYEDRINGLDWMGEATKEKAIRKLEHMTLKIGYPDHWPDYYENAVILPEGQGSLVDNMVNVYRSLRSYEKEEIKKSVDRTQWGMTPQTVNAYYNPLNNEIVFPAAILQPPFYDPNADDASNLGGIGMVIAHEISHAFDSSGARYDENGNYNMWWTEDDLKKFQDLTLKVAAYYDGQEAVKGRYVNGRQTLNENIADLGALACVTSIAGDDTEALNSLFTQYARIWASKYTEESMIHRLNTDVHSPAKVRVNAVLSSTEAFYKVYPDLKEGDGMYAAPEKRVKIW</sequence>
<dbReference type="GO" id="GO:0005886">
    <property type="term" value="C:plasma membrane"/>
    <property type="evidence" value="ECO:0007669"/>
    <property type="project" value="TreeGrafter"/>
</dbReference>
<comment type="cofactor">
    <cofactor evidence="1">
        <name>Zn(2+)</name>
        <dbReference type="ChEBI" id="CHEBI:29105"/>
    </cofactor>
</comment>
<feature type="domain" description="Peptidase M13 C-terminal" evidence="9">
    <location>
        <begin position="526"/>
        <end position="717"/>
    </location>
</feature>
<dbReference type="InterPro" id="IPR024079">
    <property type="entry name" value="MetalloPept_cat_dom_sf"/>
</dbReference>
<evidence type="ECO:0000313" key="11">
    <source>
        <dbReference type="EMBL" id="CUO94526.1"/>
    </source>
</evidence>
<accession>A0A174J8B2</accession>
<evidence type="ECO:0000256" key="5">
    <source>
        <dbReference type="ARBA" id="ARBA00022801"/>
    </source>
</evidence>
<dbReference type="EC" id="3.4.24.71" evidence="11"/>
<evidence type="ECO:0000259" key="9">
    <source>
        <dbReference type="Pfam" id="PF01431"/>
    </source>
</evidence>